<dbReference type="GO" id="GO:0045820">
    <property type="term" value="P:negative regulation of glycolytic process"/>
    <property type="evidence" value="ECO:0007669"/>
    <property type="project" value="TreeGrafter"/>
</dbReference>
<dbReference type="InterPro" id="IPR029033">
    <property type="entry name" value="His_PPase_superfam"/>
</dbReference>
<keyword evidence="5" id="KW-1185">Reference proteome</keyword>
<comment type="caution">
    <text evidence="4">The sequence shown here is derived from an EMBL/GenBank/DDBJ whole genome shotgun (WGS) entry which is preliminary data.</text>
</comment>
<feature type="binding site" evidence="3">
    <location>
        <begin position="9"/>
        <end position="16"/>
    </location>
    <ligand>
        <name>substrate</name>
    </ligand>
</feature>
<feature type="binding site" evidence="3">
    <location>
        <position position="59"/>
    </location>
    <ligand>
        <name>substrate</name>
    </ligand>
</feature>
<feature type="active site" description="Tele-phosphohistidine intermediate" evidence="2">
    <location>
        <position position="10"/>
    </location>
</feature>
<sequence>MTVVITFVRHGESEDNLKSIWAGWKDAPLSDLGRKQAAAAGEHFSTTKFHAIYASPLLRANATAQAIHGRQQEPFPSFIVTPHIREQHFGVAEGSPWTYTPPEDKTLDELFADGIYPVLYDRDEKFPSGESLNDLASRADRAIMECVIPHLKSEGDFHIALVSHGLCISELVAALLRLDPDSRRDVSYKGLLNTAWTRVSVSVKDPASDLEEGVPALNVQVTHVNEAGHLDSLQVPPTSNGTENTEARKFFAGAEVAEATQTDEKQKL</sequence>
<dbReference type="PANTHER" id="PTHR46517">
    <property type="entry name" value="FRUCTOSE-2,6-BISPHOSPHATASE TIGAR"/>
    <property type="match status" value="1"/>
</dbReference>
<dbReference type="InterPro" id="IPR013078">
    <property type="entry name" value="His_Pase_superF_clade-1"/>
</dbReference>
<protein>
    <submittedName>
        <fullName evidence="4">Phosphoglycerate mutase</fullName>
    </submittedName>
</protein>
<reference evidence="4" key="1">
    <citation type="submission" date="2022-08" db="EMBL/GenBank/DDBJ databases">
        <authorList>
            <consortium name="DOE Joint Genome Institute"/>
            <person name="Min B."/>
            <person name="Riley R."/>
            <person name="Sierra-Patev S."/>
            <person name="Naranjo-Ortiz M."/>
            <person name="Looney B."/>
            <person name="Konkel Z."/>
            <person name="Slot J.C."/>
            <person name="Sakamoto Y."/>
            <person name="Steenwyk J.L."/>
            <person name="Rokas A."/>
            <person name="Carro J."/>
            <person name="Camarero S."/>
            <person name="Ferreira P."/>
            <person name="Molpeceres G."/>
            <person name="Ruiz-Duenas F.J."/>
            <person name="Serrano A."/>
            <person name="Henrissat B."/>
            <person name="Drula E."/>
            <person name="Hughes K.W."/>
            <person name="Mata J.L."/>
            <person name="Ishikawa N.K."/>
            <person name="Vargas-Isla R."/>
            <person name="Ushijima S."/>
            <person name="Smith C.A."/>
            <person name="Ahrendt S."/>
            <person name="Andreopoulos W."/>
            <person name="He G."/>
            <person name="Labutti K."/>
            <person name="Lipzen A."/>
            <person name="Ng V."/>
            <person name="Sandor L."/>
            <person name="Barry K."/>
            <person name="Martinez A.T."/>
            <person name="Xiao Y."/>
            <person name="Gibbons J.G."/>
            <person name="Terashima K."/>
            <person name="Hibbett D.S."/>
            <person name="Grigoriev I.V."/>
        </authorList>
    </citation>
    <scope>NUCLEOTIDE SEQUENCE</scope>
    <source>
        <strain evidence="4">TFB9207</strain>
    </source>
</reference>
<proteinExistence type="predicted"/>
<evidence type="ECO:0000256" key="1">
    <source>
        <dbReference type="ARBA" id="ARBA00022801"/>
    </source>
</evidence>
<dbReference type="PANTHER" id="PTHR46517:SF1">
    <property type="entry name" value="FRUCTOSE-2,6-BISPHOSPHATASE TIGAR"/>
    <property type="match status" value="1"/>
</dbReference>
<organism evidence="4 5">
    <name type="scientific">Lentinula raphanica</name>
    <dbReference type="NCBI Taxonomy" id="153919"/>
    <lineage>
        <taxon>Eukaryota</taxon>
        <taxon>Fungi</taxon>
        <taxon>Dikarya</taxon>
        <taxon>Basidiomycota</taxon>
        <taxon>Agaricomycotina</taxon>
        <taxon>Agaricomycetes</taxon>
        <taxon>Agaricomycetidae</taxon>
        <taxon>Agaricales</taxon>
        <taxon>Marasmiineae</taxon>
        <taxon>Omphalotaceae</taxon>
        <taxon>Lentinula</taxon>
    </lineage>
</organism>
<evidence type="ECO:0000256" key="2">
    <source>
        <dbReference type="PIRSR" id="PIRSR613078-1"/>
    </source>
</evidence>
<evidence type="ECO:0000313" key="4">
    <source>
        <dbReference type="EMBL" id="KAJ3839643.1"/>
    </source>
</evidence>
<dbReference type="EMBL" id="MU806116">
    <property type="protein sequence ID" value="KAJ3839643.1"/>
    <property type="molecule type" value="Genomic_DNA"/>
</dbReference>
<name>A0AA38PB44_9AGAR</name>
<evidence type="ECO:0000313" key="5">
    <source>
        <dbReference type="Proteomes" id="UP001163846"/>
    </source>
</evidence>
<dbReference type="SUPFAM" id="SSF53254">
    <property type="entry name" value="Phosphoglycerate mutase-like"/>
    <property type="match status" value="1"/>
</dbReference>
<dbReference type="Pfam" id="PF00300">
    <property type="entry name" value="His_Phos_1"/>
    <property type="match status" value="1"/>
</dbReference>
<keyword evidence="1" id="KW-0378">Hydrolase</keyword>
<dbReference type="AlphaFoldDB" id="A0AA38PB44"/>
<dbReference type="InterPro" id="IPR051695">
    <property type="entry name" value="Phosphoglycerate_Mutase"/>
</dbReference>
<dbReference type="CDD" id="cd07067">
    <property type="entry name" value="HP_PGM_like"/>
    <property type="match status" value="1"/>
</dbReference>
<evidence type="ECO:0000256" key="3">
    <source>
        <dbReference type="PIRSR" id="PIRSR613078-2"/>
    </source>
</evidence>
<feature type="active site" description="Proton donor/acceptor" evidence="2">
    <location>
        <position position="86"/>
    </location>
</feature>
<gene>
    <name evidence="4" type="ORF">F5878DRAFT_615719</name>
</gene>
<dbReference type="GO" id="GO:0005829">
    <property type="term" value="C:cytosol"/>
    <property type="evidence" value="ECO:0007669"/>
    <property type="project" value="TreeGrafter"/>
</dbReference>
<dbReference type="Gene3D" id="3.40.50.1240">
    <property type="entry name" value="Phosphoglycerate mutase-like"/>
    <property type="match status" value="1"/>
</dbReference>
<dbReference type="GO" id="GO:0043456">
    <property type="term" value="P:regulation of pentose-phosphate shunt"/>
    <property type="evidence" value="ECO:0007669"/>
    <property type="project" value="TreeGrafter"/>
</dbReference>
<accession>A0AA38PB44</accession>
<dbReference type="SMART" id="SM00855">
    <property type="entry name" value="PGAM"/>
    <property type="match status" value="1"/>
</dbReference>
<dbReference type="GO" id="GO:0004331">
    <property type="term" value="F:fructose-2,6-bisphosphate 2-phosphatase activity"/>
    <property type="evidence" value="ECO:0007669"/>
    <property type="project" value="TreeGrafter"/>
</dbReference>
<dbReference type="Proteomes" id="UP001163846">
    <property type="component" value="Unassembled WGS sequence"/>
</dbReference>